<name>Q7P529_FUSVC</name>
<gene>
    <name evidence="4" type="ORF">FNV0664</name>
</gene>
<dbReference type="Gene3D" id="2.30.40.10">
    <property type="entry name" value="Urease, subunit C, domain 1"/>
    <property type="match status" value="1"/>
</dbReference>
<dbReference type="SUPFAM" id="SSF51338">
    <property type="entry name" value="Composite domain of metallo-dependent hydrolases"/>
    <property type="match status" value="1"/>
</dbReference>
<dbReference type="GO" id="GO:0008448">
    <property type="term" value="F:N-acetylglucosamine-6-phosphate deacetylase activity"/>
    <property type="evidence" value="ECO:0007669"/>
    <property type="project" value="UniProtKB-EC"/>
</dbReference>
<comment type="caution">
    <text evidence="4">The sequence shown here is derived from an EMBL/GenBank/DDBJ whole genome shotgun (WGS) entry which is preliminary data.</text>
</comment>
<organism evidence="4 5">
    <name type="scientific">Fusobacterium vincentii ATCC 49256</name>
    <dbReference type="NCBI Taxonomy" id="209882"/>
    <lineage>
        <taxon>Bacteria</taxon>
        <taxon>Fusobacteriati</taxon>
        <taxon>Fusobacteriota</taxon>
        <taxon>Fusobacteriia</taxon>
        <taxon>Fusobacteriales</taxon>
        <taxon>Fusobacteriaceae</taxon>
        <taxon>Fusobacterium</taxon>
    </lineage>
</organism>
<dbReference type="PANTHER" id="PTHR11113">
    <property type="entry name" value="N-ACETYLGLUCOSAMINE-6-PHOSPHATE DEACETYLASE"/>
    <property type="match status" value="1"/>
</dbReference>
<evidence type="ECO:0000256" key="2">
    <source>
        <dbReference type="ARBA" id="ARBA00022801"/>
    </source>
</evidence>
<dbReference type="Pfam" id="PF01979">
    <property type="entry name" value="Amidohydro_1"/>
    <property type="match status" value="1"/>
</dbReference>
<proteinExistence type="inferred from homology"/>
<evidence type="ECO:0000259" key="3">
    <source>
        <dbReference type="Pfam" id="PF01979"/>
    </source>
</evidence>
<evidence type="ECO:0000313" key="5">
    <source>
        <dbReference type="Proteomes" id="UP000006454"/>
    </source>
</evidence>
<dbReference type="Proteomes" id="UP000006454">
    <property type="component" value="Unassembled WGS sequence"/>
</dbReference>
<dbReference type="AlphaFoldDB" id="Q7P529"/>
<feature type="domain" description="Amidohydrolase-related" evidence="3">
    <location>
        <begin position="6"/>
        <end position="70"/>
    </location>
</feature>
<dbReference type="SUPFAM" id="SSF51556">
    <property type="entry name" value="Metallo-dependent hydrolases"/>
    <property type="match status" value="1"/>
</dbReference>
<evidence type="ECO:0000256" key="1">
    <source>
        <dbReference type="ARBA" id="ARBA00010716"/>
    </source>
</evidence>
<dbReference type="InterPro" id="IPR006680">
    <property type="entry name" value="Amidohydro-rel"/>
</dbReference>
<dbReference type="EC" id="3.5.1.25" evidence="4"/>
<keyword evidence="2 4" id="KW-0378">Hydrolase</keyword>
<reference evidence="4 5" key="1">
    <citation type="journal article" date="2003" name="Genome Res.">
        <title>Genome analysis of F. nucleatum sub spp vincentii and its comparison with the genome of F. nucleatum ATCC 25586.</title>
        <authorList>
            <person name="Kapatral V."/>
            <person name="Ivanova N."/>
            <person name="Anderson I."/>
            <person name="Reznik G."/>
            <person name="Bhattacharyya A."/>
            <person name="Gardner W.L."/>
            <person name="Mikhailova N."/>
            <person name="Lapidus A."/>
            <person name="Larsen N."/>
            <person name="D'Souza M."/>
            <person name="Walunas T."/>
            <person name="Haselkorn R."/>
            <person name="Overbeek R."/>
            <person name="Kyrpides N."/>
        </authorList>
    </citation>
    <scope>NUCLEOTIDE SEQUENCE [LARGE SCALE GENOMIC DNA]</scope>
    <source>
        <strain evidence="4 5">ATCC 49256</strain>
    </source>
</reference>
<comment type="similarity">
    <text evidence="1">Belongs to the metallo-dependent hydrolases superfamily. NagA family.</text>
</comment>
<dbReference type="InterPro" id="IPR011059">
    <property type="entry name" value="Metal-dep_hydrolase_composite"/>
</dbReference>
<dbReference type="GO" id="GO:0006046">
    <property type="term" value="P:N-acetylglucosamine catabolic process"/>
    <property type="evidence" value="ECO:0007669"/>
    <property type="project" value="TreeGrafter"/>
</dbReference>
<protein>
    <submittedName>
        <fullName evidence="4">N-acetylglucosamine-6-phosphate deacetylase</fullName>
        <ecNumber evidence="4">3.5.1.25</ecNumber>
    </submittedName>
</protein>
<accession>Q7P529</accession>
<dbReference type="EMBL" id="AABF01000087">
    <property type="protein sequence ID" value="EAA23763.1"/>
    <property type="molecule type" value="Genomic_DNA"/>
</dbReference>
<sequence>MAGSVLRMDIAFRNLIELGYSITDAFKMTSTNAAKEFKLNTGILKEGKDADLVVLDKDYKVCMTMVKGKIKFTNL</sequence>
<evidence type="ECO:0000313" key="4">
    <source>
        <dbReference type="EMBL" id="EAA23763.1"/>
    </source>
</evidence>
<dbReference type="PANTHER" id="PTHR11113:SF14">
    <property type="entry name" value="N-ACETYLGLUCOSAMINE-6-PHOSPHATE DEACETYLASE"/>
    <property type="match status" value="1"/>
</dbReference>
<dbReference type="InterPro" id="IPR032466">
    <property type="entry name" value="Metal_Hydrolase"/>
</dbReference>